<keyword evidence="1" id="KW-0812">Transmembrane</keyword>
<gene>
    <name evidence="2" type="ORF">Amac_057630</name>
</gene>
<feature type="transmembrane region" description="Helical" evidence="1">
    <location>
        <begin position="60"/>
        <end position="81"/>
    </location>
</feature>
<feature type="transmembrane region" description="Helical" evidence="1">
    <location>
        <begin position="87"/>
        <end position="109"/>
    </location>
</feature>
<reference evidence="2 3" key="1">
    <citation type="submission" date="2019-10" db="EMBL/GenBank/DDBJ databases">
        <title>Whole genome shotgun sequence of Acrocarpospora macrocephala NBRC 16266.</title>
        <authorList>
            <person name="Ichikawa N."/>
            <person name="Kimura A."/>
            <person name="Kitahashi Y."/>
            <person name="Komaki H."/>
            <person name="Oguchi A."/>
        </authorList>
    </citation>
    <scope>NUCLEOTIDE SEQUENCE [LARGE SCALE GENOMIC DNA]</scope>
    <source>
        <strain evidence="2 3">NBRC 16266</strain>
    </source>
</reference>
<dbReference type="RefSeq" id="WP_246268762.1">
    <property type="nucleotide sequence ID" value="NZ_BAAAHL010000012.1"/>
</dbReference>
<keyword evidence="1" id="KW-1133">Transmembrane helix</keyword>
<name>A0A5M3WUG1_9ACTN</name>
<dbReference type="Pfam" id="PF08592">
    <property type="entry name" value="Anthrone_oxy"/>
    <property type="match status" value="1"/>
</dbReference>
<sequence length="164" mass="17585">MVEMFALTAIAAFATVFLTGWIAGLFYAYSVSVMLAMDSAGPEHAVPVMRQINIKIQNPVFFLSFLGTPLVGIITGVLVLIDGQTLPGLLFLAAAAVYLGGTFIPTIAVNIPLNNALDHATGPATDIWTAFAPRWNRWNTLRTLFSAASLLVAALALAFWANTW</sequence>
<organism evidence="2 3">
    <name type="scientific">Acrocarpospora macrocephala</name>
    <dbReference type="NCBI Taxonomy" id="150177"/>
    <lineage>
        <taxon>Bacteria</taxon>
        <taxon>Bacillati</taxon>
        <taxon>Actinomycetota</taxon>
        <taxon>Actinomycetes</taxon>
        <taxon>Streptosporangiales</taxon>
        <taxon>Streptosporangiaceae</taxon>
        <taxon>Acrocarpospora</taxon>
    </lineage>
</organism>
<dbReference type="InterPro" id="IPR013901">
    <property type="entry name" value="Anthrone_oxy"/>
</dbReference>
<evidence type="ECO:0000256" key="1">
    <source>
        <dbReference type="SAM" id="Phobius"/>
    </source>
</evidence>
<dbReference type="Proteomes" id="UP000331127">
    <property type="component" value="Unassembled WGS sequence"/>
</dbReference>
<keyword evidence="3" id="KW-1185">Reference proteome</keyword>
<evidence type="ECO:0000313" key="3">
    <source>
        <dbReference type="Proteomes" id="UP000331127"/>
    </source>
</evidence>
<proteinExistence type="predicted"/>
<feature type="transmembrane region" description="Helical" evidence="1">
    <location>
        <begin position="6"/>
        <end position="29"/>
    </location>
</feature>
<evidence type="ECO:0000313" key="2">
    <source>
        <dbReference type="EMBL" id="GES12166.1"/>
    </source>
</evidence>
<dbReference type="AlphaFoldDB" id="A0A5M3WUG1"/>
<keyword evidence="1" id="KW-0472">Membrane</keyword>
<feature type="transmembrane region" description="Helical" evidence="1">
    <location>
        <begin position="143"/>
        <end position="161"/>
    </location>
</feature>
<comment type="caution">
    <text evidence="2">The sequence shown here is derived from an EMBL/GenBank/DDBJ whole genome shotgun (WGS) entry which is preliminary data.</text>
</comment>
<accession>A0A5M3WUG1</accession>
<protein>
    <submittedName>
        <fullName evidence="2">Membrane protein</fullName>
    </submittedName>
</protein>
<dbReference type="EMBL" id="BLAE01000035">
    <property type="protein sequence ID" value="GES12166.1"/>
    <property type="molecule type" value="Genomic_DNA"/>
</dbReference>